<feature type="region of interest" description="Disordered" evidence="10">
    <location>
        <begin position="1"/>
        <end position="63"/>
    </location>
</feature>
<feature type="region of interest" description="Disordered" evidence="10">
    <location>
        <begin position="80"/>
        <end position="137"/>
    </location>
</feature>
<dbReference type="EC" id="2.4.1.34" evidence="3"/>
<evidence type="ECO:0000256" key="3">
    <source>
        <dbReference type="ARBA" id="ARBA00012589"/>
    </source>
</evidence>
<evidence type="ECO:0000256" key="9">
    <source>
        <dbReference type="ARBA" id="ARBA00047777"/>
    </source>
</evidence>
<feature type="compositionally biased region" description="Gly residues" evidence="10">
    <location>
        <begin position="1"/>
        <end position="13"/>
    </location>
</feature>
<dbReference type="GO" id="GO:0051278">
    <property type="term" value="P:fungal-type cell wall polysaccharide biosynthetic process"/>
    <property type="evidence" value="ECO:0007669"/>
    <property type="project" value="TreeGrafter"/>
</dbReference>
<evidence type="ECO:0000256" key="10">
    <source>
        <dbReference type="SAM" id="MobiDB-lite"/>
    </source>
</evidence>
<feature type="transmembrane region" description="Helical" evidence="11">
    <location>
        <begin position="573"/>
        <end position="596"/>
    </location>
</feature>
<dbReference type="GO" id="GO:0000148">
    <property type="term" value="C:1,3-beta-D-glucan synthase complex"/>
    <property type="evidence" value="ECO:0007669"/>
    <property type="project" value="InterPro"/>
</dbReference>
<keyword evidence="6 11" id="KW-0812">Transmembrane</keyword>
<feature type="transmembrane region" description="Helical" evidence="11">
    <location>
        <begin position="608"/>
        <end position="630"/>
    </location>
</feature>
<feature type="transmembrane region" description="Helical" evidence="11">
    <location>
        <begin position="1719"/>
        <end position="1749"/>
    </location>
</feature>
<feature type="transmembrane region" description="Helical" evidence="11">
    <location>
        <begin position="670"/>
        <end position="692"/>
    </location>
</feature>
<gene>
    <name evidence="13" type="primary">FKS1</name>
    <name evidence="13" type="ORF">IWW39_001108</name>
</gene>
<feature type="transmembrane region" description="Helical" evidence="11">
    <location>
        <begin position="1591"/>
        <end position="1607"/>
    </location>
</feature>
<evidence type="ECO:0000256" key="1">
    <source>
        <dbReference type="ARBA" id="ARBA00004141"/>
    </source>
</evidence>
<evidence type="ECO:0000256" key="6">
    <source>
        <dbReference type="ARBA" id="ARBA00022692"/>
    </source>
</evidence>
<organism evidence="13 14">
    <name type="scientific">Coemansia spiralis</name>
    <dbReference type="NCBI Taxonomy" id="417178"/>
    <lineage>
        <taxon>Eukaryota</taxon>
        <taxon>Fungi</taxon>
        <taxon>Fungi incertae sedis</taxon>
        <taxon>Zoopagomycota</taxon>
        <taxon>Kickxellomycotina</taxon>
        <taxon>Kickxellomycetes</taxon>
        <taxon>Kickxellales</taxon>
        <taxon>Kickxellaceae</taxon>
        <taxon>Coemansia</taxon>
    </lineage>
</organism>
<dbReference type="Pfam" id="PF23605">
    <property type="entry name" value="FKS1_dom2"/>
    <property type="match status" value="1"/>
</dbReference>
<dbReference type="Pfam" id="PF02364">
    <property type="entry name" value="Glucan_synthase"/>
    <property type="match status" value="1"/>
</dbReference>
<comment type="caution">
    <text evidence="13">The sequence shown here is derived from an EMBL/GenBank/DDBJ whole genome shotgun (WGS) entry which is preliminary data.</text>
</comment>
<dbReference type="Pfam" id="PF14288">
    <property type="entry name" value="FKS1_dom1"/>
    <property type="match status" value="1"/>
</dbReference>
<feature type="transmembrane region" description="Helical" evidence="11">
    <location>
        <begin position="522"/>
        <end position="542"/>
    </location>
</feature>
<dbReference type="InterPro" id="IPR026899">
    <property type="entry name" value="FKS1-like_dom1"/>
</dbReference>
<protein>
    <recommendedName>
        <fullName evidence="3">1,3-beta-glucan synthase</fullName>
        <ecNumber evidence="3">2.4.1.34</ecNumber>
    </recommendedName>
</protein>
<reference evidence="13" key="1">
    <citation type="submission" date="2022-07" db="EMBL/GenBank/DDBJ databases">
        <title>Phylogenomic reconstructions and comparative analyses of Kickxellomycotina fungi.</title>
        <authorList>
            <person name="Reynolds N.K."/>
            <person name="Stajich J.E."/>
            <person name="Barry K."/>
            <person name="Grigoriev I.V."/>
            <person name="Crous P."/>
            <person name="Smith M.E."/>
        </authorList>
    </citation>
    <scope>NUCLEOTIDE SEQUENCE</scope>
    <source>
        <strain evidence="13">CBS 109367</strain>
    </source>
</reference>
<dbReference type="GO" id="GO:0006075">
    <property type="term" value="P:(1-&gt;3)-beta-D-glucan biosynthetic process"/>
    <property type="evidence" value="ECO:0007669"/>
    <property type="project" value="InterPro"/>
</dbReference>
<dbReference type="PANTHER" id="PTHR12741">
    <property type="entry name" value="LYST-INTERACTING PROTEIN LIP5 DOPAMINE RESPONSIVE PROTEIN DRG-1"/>
    <property type="match status" value="1"/>
</dbReference>
<dbReference type="Proteomes" id="UP001151516">
    <property type="component" value="Unassembled WGS sequence"/>
</dbReference>
<dbReference type="PANTHER" id="PTHR12741:SF48">
    <property type="entry name" value="1,3-BETA-GLUCAN SYNTHASE COMPONENT FKS1-RELATED"/>
    <property type="match status" value="1"/>
</dbReference>
<evidence type="ECO:0000259" key="12">
    <source>
        <dbReference type="SMART" id="SM01205"/>
    </source>
</evidence>
<feature type="domain" description="1,3-beta-glucan synthase component FKS1-like" evidence="12">
    <location>
        <begin position="366"/>
        <end position="478"/>
    </location>
</feature>
<proteinExistence type="inferred from homology"/>
<evidence type="ECO:0000256" key="7">
    <source>
        <dbReference type="ARBA" id="ARBA00022989"/>
    </source>
</evidence>
<dbReference type="OrthoDB" id="1880850at2759"/>
<dbReference type="SMART" id="SM01205">
    <property type="entry name" value="FKS1_dom1"/>
    <property type="match status" value="1"/>
</dbReference>
<comment type="subcellular location">
    <subcellularLocation>
        <location evidence="1">Membrane</location>
        <topology evidence="1">Multi-pass membrane protein</topology>
    </subcellularLocation>
</comment>
<evidence type="ECO:0000256" key="11">
    <source>
        <dbReference type="SAM" id="Phobius"/>
    </source>
</evidence>
<dbReference type="EMBL" id="JANBTX010000018">
    <property type="protein sequence ID" value="KAJ2689884.1"/>
    <property type="molecule type" value="Genomic_DNA"/>
</dbReference>
<evidence type="ECO:0000313" key="14">
    <source>
        <dbReference type="Proteomes" id="UP001151516"/>
    </source>
</evidence>
<keyword evidence="5 13" id="KW-0808">Transferase</keyword>
<comment type="similarity">
    <text evidence="2">Belongs to the glycosyltransferase 48 family.</text>
</comment>
<feature type="transmembrane region" description="Helical" evidence="11">
    <location>
        <begin position="1761"/>
        <end position="1784"/>
    </location>
</feature>
<keyword evidence="7 11" id="KW-1133">Transmembrane helix</keyword>
<accession>A0A9W8GJE2</accession>
<feature type="transmembrane region" description="Helical" evidence="11">
    <location>
        <begin position="1425"/>
        <end position="1447"/>
    </location>
</feature>
<feature type="transmembrane region" description="Helical" evidence="11">
    <location>
        <begin position="731"/>
        <end position="753"/>
    </location>
</feature>
<feature type="transmembrane region" description="Helical" evidence="11">
    <location>
        <begin position="785"/>
        <end position="809"/>
    </location>
</feature>
<feature type="transmembrane region" description="Helical" evidence="11">
    <location>
        <begin position="1677"/>
        <end position="1699"/>
    </location>
</feature>
<feature type="transmembrane region" description="Helical" evidence="11">
    <location>
        <begin position="1865"/>
        <end position="1883"/>
    </location>
</feature>
<dbReference type="GO" id="GO:0003843">
    <property type="term" value="F:1,3-beta-D-glucan synthase activity"/>
    <property type="evidence" value="ECO:0007669"/>
    <property type="project" value="UniProtKB-EC"/>
</dbReference>
<dbReference type="GO" id="GO:0005886">
    <property type="term" value="C:plasma membrane"/>
    <property type="evidence" value="ECO:0007669"/>
    <property type="project" value="TreeGrafter"/>
</dbReference>
<feature type="transmembrane region" description="Helical" evidence="11">
    <location>
        <begin position="1917"/>
        <end position="1937"/>
    </location>
</feature>
<feature type="transmembrane region" description="Helical" evidence="11">
    <location>
        <begin position="1567"/>
        <end position="1585"/>
    </location>
</feature>
<dbReference type="InterPro" id="IPR003440">
    <property type="entry name" value="Glyco_trans_48_dom"/>
</dbReference>
<keyword evidence="14" id="KW-1185">Reference proteome</keyword>
<keyword evidence="4 13" id="KW-0328">Glycosyltransferase</keyword>
<sequence>MAGNNHNGGGSGGRRQQQGQYDNVPPTQYLGGSPQQNNAENDPYGEGAFADYDRPDSFDVSYYTRDGDYADNIYMTSSGHGAAAEGHHDGNGGGPSLLSPDGPMPQGPMMADLPPRKRRHGKNRDSDMESVSDSAYSVRSSLVRTPASHGSNDIDIFGAYRTTTANGMSAEDGRYASYAPSTESLIHMIENKKTYRPTGSVTSFSRSASWVSNGNGGFIDFQNTDAFQTNDAPYPAWSDPNQIPLSKEEIEDVFRDLTAKLGFQQDNMRNMYDAMMTMLDSRASRMSPTMALLMLHADYIGGDHANYRRWYFSAQLDHDTPPIREHIDPKQQHELLEEEGADDPKKDTPTAFVEKWRAQMNSMSQYERARQIALWMLLWGEAGNLRYTPELLCFIFKVAEDYAKSPAAQQRVEPAPEGEYLCNIVCPLYNFLRDEGYEIVNGKFLKRERDHAKTIGYDDVNELFWTPEGLRLIKFDDKSLLMDVAPHERWARMKDVNWVKSFRKTYKERRTMWHFMTNFSRIWVMHITVYWYYIIYVANFIYDPFFEMHDVQSTVGKTNGTIPDLPNQDAKRYTLMAAGSALAPLVCLVGTLAEMTFVPANKHTQRALWLRVLLFVIILGVEIAPSFWVWPIGDDPNFDLSKVNYDAVYQSKAPTKLKTPDASAVSKWKAAYAVAIVQFIYSVLLTMFLSLMPPTLMFKPRKKNRNSRGLINRTFAGNFPPLKIAARSISLGLWGAIFLCKYIESYFFLALSFKDPFRWLYQFKLEPEKCTEKFLNSYLCANQNYITLAFMLLLDLVLFFLDTYLWYVIWNTVFSVARSFYLGVSIWTPWRNVFSRLPKRIYAKILATADMEVKYKPKVLCSQIWNAVVISMYREHLLSVDHVQKLLYQQVTSDEDGKRTLKPPTFFVSQDDSAFDQEFYPSHSEAERRISFFAQSLSSVLPEPVPVENMPTFTVFTPHYSEKILMSLREIIRESDQYTRVTVLEYLKALHSDEWDNFVKDTKILAEENSSNFGQASAYGQAFAQDADKAEAKLKTDDLPFYTIGFKSAAPEFTLRTRIWASLRSQTLYRTISGFMNYAKAVKLLYRVENPEMVQLFGGNGSERLEQELERMARRKFKFVVAMQRFLKFNKDERDASDFLLRTYPDLQISYLEEMPATEEGGQPRIYSCLIDGHSEVGADGRRKPYYRIQLPGNPILGDGKSDNQNHSIIFTRGEYLQLIDANQDNYLEECIKIRNILGEFEEYNPPTVSPYSPAAEPQPTPVAIVGAREFIFSENVGILGDVAAGKEATFGTLTQRIMAEIGARLHYGHPDFVNFIFMTTRGGISKAQKGLHLNEDIYAGMNSFTRGGRIKHTEYFQCGKGRDLGFCSTLNFITKIGTGMGEQMLSREYYWLGTQLPLDRFLTFYYAHPGFHINNIMIMSSVQLFMICIMFIGAMNVTVPICLGDVDMSNPNYARDLKPAGCFLIKPIGDWIKRTTLAILLVLLIAFLPLFLQMLTEQGFARAISRLGKQFLSLSPLYEVQVTQVYFNSLMTNMAYGGARYIGTGRGFATSRLSFSTLFSRFSDSSIYFGIRLMLLLTFFSAAYWKWPVLYFWISIAAMLITPFLYNPHQFVLTDFILDYRDWLRWLGAGNSESNTNSWISHCRLTRIRITGYKRKRLGERTPTTGFISRAHKANIFFTEILLPLFMAITMLVCYMFIHSITNVDEAKANKGQVNSILIRALIISVAPVAVNFAITIAFFFVSFSLGPCCAMCLPQFGKVIAGIVHTIAVVIYVGVFLLLWILEDWNLTPTIMGLICQVFVERALFAILQHLLLSREFGEDETNVAWWTGRWYGKGMGGWAFTLTMREWMCKVIECSVFTADVLTGHIILFFLSVFTLIPWIDKWHSAMLFWLRPSRQIRPPIYSLKQRKQRRRSAILYGILFVLVFVIFLGIIIAPQVLKPDIKLPDTIIKYLNGRF</sequence>
<comment type="catalytic activity">
    <reaction evidence="9">
        <text>[(1-&gt;3)-beta-D-glucosyl](n) + UDP-alpha-D-glucose = [(1-&gt;3)-beta-D-glucosyl](n+1) + UDP + H(+)</text>
        <dbReference type="Rhea" id="RHEA:21476"/>
        <dbReference type="Rhea" id="RHEA-COMP:11146"/>
        <dbReference type="Rhea" id="RHEA-COMP:14303"/>
        <dbReference type="ChEBI" id="CHEBI:15378"/>
        <dbReference type="ChEBI" id="CHEBI:37671"/>
        <dbReference type="ChEBI" id="CHEBI:58223"/>
        <dbReference type="ChEBI" id="CHEBI:58885"/>
        <dbReference type="EC" id="2.4.1.34"/>
    </reaction>
</comment>
<keyword evidence="8 11" id="KW-0472">Membrane</keyword>
<evidence type="ECO:0000256" key="5">
    <source>
        <dbReference type="ARBA" id="ARBA00022679"/>
    </source>
</evidence>
<evidence type="ECO:0000256" key="4">
    <source>
        <dbReference type="ARBA" id="ARBA00022676"/>
    </source>
</evidence>
<dbReference type="InterPro" id="IPR056261">
    <property type="entry name" value="FKS1-like_dom2"/>
</dbReference>
<evidence type="ECO:0000256" key="8">
    <source>
        <dbReference type="ARBA" id="ARBA00023136"/>
    </source>
</evidence>
<feature type="transmembrane region" description="Helical" evidence="11">
    <location>
        <begin position="1478"/>
        <end position="1497"/>
    </location>
</feature>
<evidence type="ECO:0000256" key="2">
    <source>
        <dbReference type="ARBA" id="ARBA00009040"/>
    </source>
</evidence>
<evidence type="ECO:0000313" key="13">
    <source>
        <dbReference type="EMBL" id="KAJ2689884.1"/>
    </source>
</evidence>
<name>A0A9W8GJE2_9FUNG</name>